<protein>
    <submittedName>
        <fullName evidence="3">Jg12181 protein</fullName>
    </submittedName>
</protein>
<evidence type="ECO:0000313" key="4">
    <source>
        <dbReference type="Proteomes" id="UP000838756"/>
    </source>
</evidence>
<name>A0A8S4RF45_9NEOP</name>
<keyword evidence="2" id="KW-0472">Membrane</keyword>
<dbReference type="EMBL" id="CAKXAJ010025054">
    <property type="protein sequence ID" value="CAH2234340.1"/>
    <property type="molecule type" value="Genomic_DNA"/>
</dbReference>
<proteinExistence type="predicted"/>
<feature type="region of interest" description="Disordered" evidence="1">
    <location>
        <begin position="1"/>
        <end position="23"/>
    </location>
</feature>
<organism evidence="3 4">
    <name type="scientific">Pararge aegeria aegeria</name>
    <dbReference type="NCBI Taxonomy" id="348720"/>
    <lineage>
        <taxon>Eukaryota</taxon>
        <taxon>Metazoa</taxon>
        <taxon>Ecdysozoa</taxon>
        <taxon>Arthropoda</taxon>
        <taxon>Hexapoda</taxon>
        <taxon>Insecta</taxon>
        <taxon>Pterygota</taxon>
        <taxon>Neoptera</taxon>
        <taxon>Endopterygota</taxon>
        <taxon>Lepidoptera</taxon>
        <taxon>Glossata</taxon>
        <taxon>Ditrysia</taxon>
        <taxon>Papilionoidea</taxon>
        <taxon>Nymphalidae</taxon>
        <taxon>Satyrinae</taxon>
        <taxon>Satyrini</taxon>
        <taxon>Parargina</taxon>
        <taxon>Pararge</taxon>
    </lineage>
</organism>
<sequence>MHFGVESSADLIRPTNQSTSSRSLSFDFASDHYLSRLSPSLLVMKIGLLVVVDLLVGYTSRKFYRCAYFCQAAWRLVRRACLLV</sequence>
<evidence type="ECO:0000256" key="2">
    <source>
        <dbReference type="SAM" id="Phobius"/>
    </source>
</evidence>
<dbReference type="AlphaFoldDB" id="A0A8S4RF45"/>
<feature type="compositionally biased region" description="Polar residues" evidence="1">
    <location>
        <begin position="14"/>
        <end position="23"/>
    </location>
</feature>
<accession>A0A8S4RF45</accession>
<comment type="caution">
    <text evidence="3">The sequence shown here is derived from an EMBL/GenBank/DDBJ whole genome shotgun (WGS) entry which is preliminary data.</text>
</comment>
<reference evidence="3" key="1">
    <citation type="submission" date="2022-03" db="EMBL/GenBank/DDBJ databases">
        <authorList>
            <person name="Lindestad O."/>
        </authorList>
    </citation>
    <scope>NUCLEOTIDE SEQUENCE</scope>
</reference>
<dbReference type="Proteomes" id="UP000838756">
    <property type="component" value="Unassembled WGS sequence"/>
</dbReference>
<keyword evidence="4" id="KW-1185">Reference proteome</keyword>
<feature type="transmembrane region" description="Helical" evidence="2">
    <location>
        <begin position="37"/>
        <end position="56"/>
    </location>
</feature>
<evidence type="ECO:0000256" key="1">
    <source>
        <dbReference type="SAM" id="MobiDB-lite"/>
    </source>
</evidence>
<evidence type="ECO:0000313" key="3">
    <source>
        <dbReference type="EMBL" id="CAH2234340.1"/>
    </source>
</evidence>
<gene>
    <name evidence="3" type="primary">jg12181</name>
    <name evidence="3" type="ORF">PAEG_LOCUS12181</name>
</gene>
<keyword evidence="2" id="KW-0812">Transmembrane</keyword>
<keyword evidence="2" id="KW-1133">Transmembrane helix</keyword>